<feature type="region of interest" description="Disordered" evidence="13">
    <location>
        <begin position="31"/>
        <end position="53"/>
    </location>
</feature>
<evidence type="ECO:0000256" key="11">
    <source>
        <dbReference type="ARBA" id="ARBA00024816"/>
    </source>
</evidence>
<accession>A0ABW0PSW5</accession>
<keyword evidence="8 12" id="KW-0653">Protein transport</keyword>
<keyword evidence="15" id="KW-0732">Signal</keyword>
<evidence type="ECO:0000256" key="1">
    <source>
        <dbReference type="ARBA" id="ARBA00004429"/>
    </source>
</evidence>
<evidence type="ECO:0000256" key="5">
    <source>
        <dbReference type="ARBA" id="ARBA00022475"/>
    </source>
</evidence>
<keyword evidence="9 14" id="KW-1133">Transmembrane helix</keyword>
<evidence type="ECO:0000256" key="9">
    <source>
        <dbReference type="ARBA" id="ARBA00022989"/>
    </source>
</evidence>
<comment type="subcellular location">
    <subcellularLocation>
        <location evidence="1">Cell inner membrane</location>
        <topology evidence="1">Multi-pass membrane protein</topology>
    </subcellularLocation>
    <subcellularLocation>
        <location evidence="12">Membrane</location>
        <topology evidence="12">Multi-pass membrane protein</topology>
    </subcellularLocation>
</comment>
<keyword evidence="7 14" id="KW-0812">Transmembrane</keyword>
<dbReference type="InterPro" id="IPR002898">
    <property type="entry name" value="MotA_ExbB_proton_chnl"/>
</dbReference>
<evidence type="ECO:0000256" key="12">
    <source>
        <dbReference type="RuleBase" id="RU004057"/>
    </source>
</evidence>
<dbReference type="Pfam" id="PF01618">
    <property type="entry name" value="MotA_ExbB"/>
    <property type="match status" value="1"/>
</dbReference>
<evidence type="ECO:0000256" key="7">
    <source>
        <dbReference type="ARBA" id="ARBA00022692"/>
    </source>
</evidence>
<feature type="compositionally biased region" description="Polar residues" evidence="13">
    <location>
        <begin position="31"/>
        <end position="40"/>
    </location>
</feature>
<keyword evidence="10 14" id="KW-0472">Membrane</keyword>
<comment type="caution">
    <text evidence="17">The sequence shown here is derived from an EMBL/GenBank/DDBJ whole genome shotgun (WGS) entry which is preliminary data.</text>
</comment>
<feature type="chain" id="PRO_5047264839" description="Biopolymer transport protein ExbB" evidence="15">
    <location>
        <begin position="27"/>
        <end position="308"/>
    </location>
</feature>
<dbReference type="InterPro" id="IPR014164">
    <property type="entry name" value="TonB_ExbB_1"/>
</dbReference>
<protein>
    <recommendedName>
        <fullName evidence="3">Biopolymer transport protein ExbB</fullName>
    </recommendedName>
</protein>
<evidence type="ECO:0000256" key="13">
    <source>
        <dbReference type="SAM" id="MobiDB-lite"/>
    </source>
</evidence>
<feature type="transmembrane region" description="Helical" evidence="14">
    <location>
        <begin position="93"/>
        <end position="114"/>
    </location>
</feature>
<evidence type="ECO:0000259" key="16">
    <source>
        <dbReference type="Pfam" id="PF01618"/>
    </source>
</evidence>
<comment type="function">
    <text evidence="11">Involved in the TonB-dependent energy-dependent transport of various receptor-bound substrates. Protects ExbD from proteolytic degradation and functionally stabilizes TonB.</text>
</comment>
<evidence type="ECO:0000256" key="4">
    <source>
        <dbReference type="ARBA" id="ARBA00022448"/>
    </source>
</evidence>
<organism evidence="17 18">
    <name type="scientific">Kaistia terrae</name>
    <dbReference type="NCBI Taxonomy" id="537017"/>
    <lineage>
        <taxon>Bacteria</taxon>
        <taxon>Pseudomonadati</taxon>
        <taxon>Pseudomonadota</taxon>
        <taxon>Alphaproteobacteria</taxon>
        <taxon>Hyphomicrobiales</taxon>
        <taxon>Kaistiaceae</taxon>
        <taxon>Kaistia</taxon>
    </lineage>
</organism>
<evidence type="ECO:0000256" key="6">
    <source>
        <dbReference type="ARBA" id="ARBA00022519"/>
    </source>
</evidence>
<dbReference type="RefSeq" id="WP_266342819.1">
    <property type="nucleotide sequence ID" value="NZ_JAPKNH010000002.1"/>
</dbReference>
<dbReference type="PANTHER" id="PTHR30625">
    <property type="entry name" value="PROTEIN TOLQ"/>
    <property type="match status" value="1"/>
</dbReference>
<evidence type="ECO:0000256" key="8">
    <source>
        <dbReference type="ARBA" id="ARBA00022927"/>
    </source>
</evidence>
<reference evidence="18" key="1">
    <citation type="journal article" date="2019" name="Int. J. Syst. Evol. Microbiol.">
        <title>The Global Catalogue of Microorganisms (GCM) 10K type strain sequencing project: providing services to taxonomists for standard genome sequencing and annotation.</title>
        <authorList>
            <consortium name="The Broad Institute Genomics Platform"/>
            <consortium name="The Broad Institute Genome Sequencing Center for Infectious Disease"/>
            <person name="Wu L."/>
            <person name="Ma J."/>
        </authorList>
    </citation>
    <scope>NUCLEOTIDE SEQUENCE [LARGE SCALE GENOMIC DNA]</scope>
    <source>
        <strain evidence="18">KACC 12633</strain>
    </source>
</reference>
<gene>
    <name evidence="17" type="primary">exbB</name>
    <name evidence="17" type="ORF">ACFPP9_03360</name>
</gene>
<evidence type="ECO:0000256" key="2">
    <source>
        <dbReference type="ARBA" id="ARBA00011471"/>
    </source>
</evidence>
<comment type="similarity">
    <text evidence="12">Belongs to the exbB/tolQ family.</text>
</comment>
<sequence>MFGSLCRGAALMVAIVGFSLPFHSEAFGQATESPAASTPSVEPAPAQPALSEPVTPEPILEDAAEAPVAEHGVDRSTLPHDLSPIGMFTNADVVVKSVIISLAVASILTWAIFLSKSMELAALRHKTRALGERVARSRSLAEAEAQVGRRRDPGSRLVQAAVEEVSLSAGLSADGIKERVASRFERIESAAGRGMIRGTAVLATVGSLSPFIGLFGTVWGIMNSFIGISQANTTNLAVVAPGIAEALFATAIGLVAAIPAVLFYNVFARIISGNKAVIADVAAETMRLVSRDLDRAEARGSSRLAAAE</sequence>
<dbReference type="EMBL" id="JBHSML010000002">
    <property type="protein sequence ID" value="MFC5514797.1"/>
    <property type="molecule type" value="Genomic_DNA"/>
</dbReference>
<comment type="subunit">
    <text evidence="2">The accessory proteins ExbB and ExbD seem to form a complex with TonB.</text>
</comment>
<evidence type="ECO:0000313" key="18">
    <source>
        <dbReference type="Proteomes" id="UP001596150"/>
    </source>
</evidence>
<keyword evidence="6" id="KW-0997">Cell inner membrane</keyword>
<feature type="signal peptide" evidence="15">
    <location>
        <begin position="1"/>
        <end position="26"/>
    </location>
</feature>
<dbReference type="Proteomes" id="UP001596150">
    <property type="component" value="Unassembled WGS sequence"/>
</dbReference>
<dbReference type="InterPro" id="IPR050790">
    <property type="entry name" value="ExbB/TolQ_transport"/>
</dbReference>
<dbReference type="NCBIfam" id="TIGR02797">
    <property type="entry name" value="exbB"/>
    <property type="match status" value="1"/>
</dbReference>
<evidence type="ECO:0000256" key="14">
    <source>
        <dbReference type="SAM" id="Phobius"/>
    </source>
</evidence>
<keyword evidence="4 12" id="KW-0813">Transport</keyword>
<evidence type="ECO:0000313" key="17">
    <source>
        <dbReference type="EMBL" id="MFC5514797.1"/>
    </source>
</evidence>
<dbReference type="PANTHER" id="PTHR30625:SF16">
    <property type="entry name" value="BIOPOLYMER TRANSPORT PROTEIN EXBB"/>
    <property type="match status" value="1"/>
</dbReference>
<evidence type="ECO:0000256" key="15">
    <source>
        <dbReference type="SAM" id="SignalP"/>
    </source>
</evidence>
<evidence type="ECO:0000256" key="3">
    <source>
        <dbReference type="ARBA" id="ARBA00022093"/>
    </source>
</evidence>
<feature type="domain" description="MotA/TolQ/ExbB proton channel" evidence="16">
    <location>
        <begin position="153"/>
        <end position="272"/>
    </location>
</feature>
<feature type="transmembrane region" description="Helical" evidence="14">
    <location>
        <begin position="200"/>
        <end position="226"/>
    </location>
</feature>
<feature type="transmembrane region" description="Helical" evidence="14">
    <location>
        <begin position="246"/>
        <end position="267"/>
    </location>
</feature>
<evidence type="ECO:0000256" key="10">
    <source>
        <dbReference type="ARBA" id="ARBA00023136"/>
    </source>
</evidence>
<name>A0ABW0PSW5_9HYPH</name>
<keyword evidence="5" id="KW-1003">Cell membrane</keyword>
<keyword evidence="18" id="KW-1185">Reference proteome</keyword>
<proteinExistence type="inferred from homology"/>